<evidence type="ECO:0000256" key="1">
    <source>
        <dbReference type="ARBA" id="ARBA00022737"/>
    </source>
</evidence>
<dbReference type="SUPFAM" id="SSF48403">
    <property type="entry name" value="Ankyrin repeat"/>
    <property type="match status" value="2"/>
</dbReference>
<dbReference type="InterPro" id="IPR002110">
    <property type="entry name" value="Ankyrin_rpt"/>
</dbReference>
<dbReference type="SMART" id="SM00248">
    <property type="entry name" value="ANK"/>
    <property type="match status" value="8"/>
</dbReference>
<protein>
    <submittedName>
        <fullName evidence="5">Ankyrin unc44</fullName>
    </submittedName>
</protein>
<feature type="region of interest" description="Disordered" evidence="4">
    <location>
        <begin position="1214"/>
        <end position="1242"/>
    </location>
</feature>
<dbReference type="EMBL" id="WIGN01000024">
    <property type="protein sequence ID" value="KAF6816939.1"/>
    <property type="molecule type" value="Genomic_DNA"/>
</dbReference>
<keyword evidence="1" id="KW-0677">Repeat</keyword>
<evidence type="ECO:0000313" key="5">
    <source>
        <dbReference type="EMBL" id="KAF6816939.1"/>
    </source>
</evidence>
<dbReference type="Gene3D" id="1.25.40.20">
    <property type="entry name" value="Ankyrin repeat-containing domain"/>
    <property type="match status" value="3"/>
</dbReference>
<dbReference type="AlphaFoldDB" id="A0A8H6JPD4"/>
<dbReference type="Proteomes" id="UP000652219">
    <property type="component" value="Unassembled WGS sequence"/>
</dbReference>
<dbReference type="PANTHER" id="PTHR24123:SF33">
    <property type="entry name" value="PROTEIN HOS4"/>
    <property type="match status" value="1"/>
</dbReference>
<feature type="repeat" description="ANK" evidence="3">
    <location>
        <begin position="1086"/>
        <end position="1119"/>
    </location>
</feature>
<evidence type="ECO:0000256" key="4">
    <source>
        <dbReference type="SAM" id="MobiDB-lite"/>
    </source>
</evidence>
<evidence type="ECO:0000256" key="3">
    <source>
        <dbReference type="PROSITE-ProRule" id="PRU00023"/>
    </source>
</evidence>
<sequence length="1242" mass="137604">MQLSEALAEARAQTEAVYRSDLQIATGKPGQLRSVTTTLRLLCGTLHSICLLVDELQLEDGEASFQNPSLPPDRSLLGTLAATLDELRQHGYNSLMDDRIPHILRQLLNKFRTAEANNSLPGLMASLSSAGIPELPPKPSSDGGSSSIRNGLDVGDLTNNDSLSAARACLDELLGEVAASRPAEYYAYRHHVRERDVTHPWYAPSALRLPYFAEKYWDELRPDLQRLFDPRKTANFEHWVLEYARQQWPDRFDVASGAILTTPLRNLMATVSAPSLRTLHVAAALGLPSLCQWLMSEADREAVNKRSPLGMACYCALLGPTALLARTEDPMQLAVDMIPSSHRADAIALLIDSLRETDLKAIGPGQDEHFSVATMAFLVCHSLPDPGLFLRIACDLDQRFVQLFKGDAAIDTYWPSQLPQLSHSFLDEVLPHLLDRSIEAYDDDSYDGDMSLRADAVCHIIDHFGLNCSAADRGSRPLSIPDDRFIDLVREAVQDCELGVVRRLIQDPRWDPNAFITGDTAISMSDGDDAQSRPIKGATLLHSAVESNVFELVGAILKSGEDVDVHARNCNDQTPLMLSESPEVFRILVDHGARTTDTDDCGRNVWHFAAANSDIPLIDCLNEHDEHRHQNLRGLMDEGQTPIAQAAIYPFMLQRKHCEANDKPPLAALHMLSICKKDPTYLQSPTPLLFIAAAWGSEPLASRLIEFGVDASFVDNTGRSALHWLNESATPELVLTLQRACRTPLQTLEGLTPADTFLDDPAEVASCPRSVLNIPPNDRFAIKLDAFKLLLTSDTLSSRDKAGAGLWERFATNIVPRWRKLGISISIAAEGLQSVGAVARYEDEHQKCALIPVIRALIANHEAQRNSQCFLEAMMTDILDTSSHTSSFMQSTEAVRCFRIGIQHEYSLLAQKLLDRGVPVQKRCDGTTLLEDACQPYTKYSTTMLMRMLDHADAGRLNEVDEKGVGLLRRLQDPNVTYQRHRLKVLLNKGLDPNFMTPACKEPLLLGFIEDYQVITTSMMLDHGADPTATNSLGQNAVHVAAARGCISILERIEALEGEHDWTRRCTYRYRSRSRQNNPPDDVFARGCTALHLAAAEGHASVMPVLLRAFGQDVNATTLDSRWTPLHYASLLYSGDCVRWLLEHGADPFAEDFQGITPLMLAVRHERSNPVGVFLELRPRNDKSWMHLLRDAFAVAVKVGSQNMTYLLKPLVTSQASDPSDLPTESESRERRESTGAVSESS</sequence>
<dbReference type="PANTHER" id="PTHR24123">
    <property type="entry name" value="ANKYRIN REPEAT-CONTAINING"/>
    <property type="match status" value="1"/>
</dbReference>
<dbReference type="PRINTS" id="PR01415">
    <property type="entry name" value="ANKYRIN"/>
</dbReference>
<evidence type="ECO:0000256" key="2">
    <source>
        <dbReference type="ARBA" id="ARBA00023043"/>
    </source>
</evidence>
<dbReference type="PROSITE" id="PS50297">
    <property type="entry name" value="ANK_REP_REGION"/>
    <property type="match status" value="3"/>
</dbReference>
<gene>
    <name evidence="5" type="ORF">CSOJ01_02636</name>
</gene>
<organism evidence="5 6">
    <name type="scientific">Colletotrichum sojae</name>
    <dbReference type="NCBI Taxonomy" id="2175907"/>
    <lineage>
        <taxon>Eukaryota</taxon>
        <taxon>Fungi</taxon>
        <taxon>Dikarya</taxon>
        <taxon>Ascomycota</taxon>
        <taxon>Pezizomycotina</taxon>
        <taxon>Sordariomycetes</taxon>
        <taxon>Hypocreomycetidae</taxon>
        <taxon>Glomerellales</taxon>
        <taxon>Glomerellaceae</taxon>
        <taxon>Colletotrichum</taxon>
        <taxon>Colletotrichum orchidearum species complex</taxon>
    </lineage>
</organism>
<reference evidence="5 6" key="1">
    <citation type="journal article" date="2020" name="Phytopathology">
        <title>Genome Sequence Resources of Colletotrichum truncatum, C. plurivorum, C. musicola, and C. sojae: Four Species Pathogenic to Soybean (Glycine max).</title>
        <authorList>
            <person name="Rogerio F."/>
            <person name="Boufleur T.R."/>
            <person name="Ciampi-Guillardi M."/>
            <person name="Sukno S.A."/>
            <person name="Thon M.R."/>
            <person name="Massola Junior N.S."/>
            <person name="Baroncelli R."/>
        </authorList>
    </citation>
    <scope>NUCLEOTIDE SEQUENCE [LARGE SCALE GENOMIC DNA]</scope>
    <source>
        <strain evidence="5 6">LFN0009</strain>
    </source>
</reference>
<feature type="repeat" description="ANK" evidence="3">
    <location>
        <begin position="1121"/>
        <end position="1153"/>
    </location>
</feature>
<evidence type="ECO:0000313" key="6">
    <source>
        <dbReference type="Proteomes" id="UP000652219"/>
    </source>
</evidence>
<accession>A0A8H6JPD4</accession>
<dbReference type="InterPro" id="IPR051165">
    <property type="entry name" value="Multifunctional_ANK_Repeat"/>
</dbReference>
<keyword evidence="2 3" id="KW-0040">ANK repeat</keyword>
<comment type="caution">
    <text evidence="5">The sequence shown here is derived from an EMBL/GenBank/DDBJ whole genome shotgun (WGS) entry which is preliminary data.</text>
</comment>
<proteinExistence type="predicted"/>
<feature type="repeat" description="ANK" evidence="3">
    <location>
        <begin position="536"/>
        <end position="568"/>
    </location>
</feature>
<dbReference type="Pfam" id="PF12796">
    <property type="entry name" value="Ank_2"/>
    <property type="match status" value="1"/>
</dbReference>
<keyword evidence="6" id="KW-1185">Reference proteome</keyword>
<name>A0A8H6JPD4_9PEZI</name>
<dbReference type="InterPro" id="IPR036770">
    <property type="entry name" value="Ankyrin_rpt-contain_sf"/>
</dbReference>
<dbReference type="PROSITE" id="PS50088">
    <property type="entry name" value="ANK_REPEAT"/>
    <property type="match status" value="3"/>
</dbReference>
<feature type="region of interest" description="Disordered" evidence="4">
    <location>
        <begin position="131"/>
        <end position="153"/>
    </location>
</feature>